<name>A0A4R1ANS4_9BACI</name>
<reference evidence="1 2" key="1">
    <citation type="submission" date="2019-03" db="EMBL/GenBank/DDBJ databases">
        <authorList>
            <person name="Jensen L."/>
            <person name="Storgaard J."/>
            <person name="Sulaj E."/>
            <person name="Schramm A."/>
            <person name="Marshall I.P.G."/>
        </authorList>
    </citation>
    <scope>NUCLEOTIDE SEQUENCE [LARGE SCALE GENOMIC DNA]</scope>
    <source>
        <strain evidence="1 2">2017H2G3</strain>
    </source>
</reference>
<dbReference type="Proteomes" id="UP000293846">
    <property type="component" value="Unassembled WGS sequence"/>
</dbReference>
<comment type="caution">
    <text evidence="1">The sequence shown here is derived from an EMBL/GenBank/DDBJ whole genome shotgun (WGS) entry which is preliminary data.</text>
</comment>
<dbReference type="OrthoDB" id="1955612at2"/>
<protein>
    <recommendedName>
        <fullName evidence="3">Head decoration protein</fullName>
    </recommendedName>
</protein>
<sequence length="125" mass="12962">MSKFVETTFSNKKGILKFPDHYVNLAVTVSDVGITANTDGKKIVPAGTILGGGVLGDTNKLAVKATSSGTPAVSNAEGVLFNDVDVTYGPASGALLIHGFVAIDKLPTQPTAEEKTALKQITFLK</sequence>
<dbReference type="AlphaFoldDB" id="A0A4R1ANS4"/>
<proteinExistence type="predicted"/>
<dbReference type="EMBL" id="SJTH01000060">
    <property type="protein sequence ID" value="TCJ01500.1"/>
    <property type="molecule type" value="Genomic_DNA"/>
</dbReference>
<gene>
    <name evidence="1" type="ORF">E0Y62_23785</name>
</gene>
<dbReference type="RefSeq" id="WP_131238722.1">
    <property type="nucleotide sequence ID" value="NZ_SJTH01000060.1"/>
</dbReference>
<evidence type="ECO:0008006" key="3">
    <source>
        <dbReference type="Google" id="ProtNLM"/>
    </source>
</evidence>
<keyword evidence="2" id="KW-1185">Reference proteome</keyword>
<organism evidence="1 2">
    <name type="scientific">Cytobacillus praedii</name>
    <dbReference type="NCBI Taxonomy" id="1742358"/>
    <lineage>
        <taxon>Bacteria</taxon>
        <taxon>Bacillati</taxon>
        <taxon>Bacillota</taxon>
        <taxon>Bacilli</taxon>
        <taxon>Bacillales</taxon>
        <taxon>Bacillaceae</taxon>
        <taxon>Cytobacillus</taxon>
    </lineage>
</organism>
<evidence type="ECO:0000313" key="1">
    <source>
        <dbReference type="EMBL" id="TCJ01500.1"/>
    </source>
</evidence>
<accession>A0A4R1ANS4</accession>
<evidence type="ECO:0000313" key="2">
    <source>
        <dbReference type="Proteomes" id="UP000293846"/>
    </source>
</evidence>